<sequence>MRRSFQAEAATGMREAPSAAIVRLEKKSPPSLQISQLSVKKCVKQQWLIGMRFLKDLSEHMSSTFQLSTASRN</sequence>
<evidence type="ECO:0000313" key="1">
    <source>
        <dbReference type="Proteomes" id="UP000887574"/>
    </source>
</evidence>
<name>A0A915DCM6_9BILA</name>
<proteinExistence type="predicted"/>
<keyword evidence="1" id="KW-1185">Reference proteome</keyword>
<reference evidence="2" key="1">
    <citation type="submission" date="2022-11" db="UniProtKB">
        <authorList>
            <consortium name="WormBaseParasite"/>
        </authorList>
    </citation>
    <scope>IDENTIFICATION</scope>
</reference>
<dbReference type="AlphaFoldDB" id="A0A915DCM6"/>
<organism evidence="1 2">
    <name type="scientific">Ditylenchus dipsaci</name>
    <dbReference type="NCBI Taxonomy" id="166011"/>
    <lineage>
        <taxon>Eukaryota</taxon>
        <taxon>Metazoa</taxon>
        <taxon>Ecdysozoa</taxon>
        <taxon>Nematoda</taxon>
        <taxon>Chromadorea</taxon>
        <taxon>Rhabditida</taxon>
        <taxon>Tylenchina</taxon>
        <taxon>Tylenchomorpha</taxon>
        <taxon>Sphaerularioidea</taxon>
        <taxon>Anguinidae</taxon>
        <taxon>Anguininae</taxon>
        <taxon>Ditylenchus</taxon>
    </lineage>
</organism>
<evidence type="ECO:0000313" key="2">
    <source>
        <dbReference type="WBParaSite" id="jg18016"/>
    </source>
</evidence>
<dbReference type="WBParaSite" id="jg18016">
    <property type="protein sequence ID" value="jg18016"/>
    <property type="gene ID" value="jg18016"/>
</dbReference>
<protein>
    <submittedName>
        <fullName evidence="2">Uncharacterized protein</fullName>
    </submittedName>
</protein>
<dbReference type="Proteomes" id="UP000887574">
    <property type="component" value="Unplaced"/>
</dbReference>
<accession>A0A915DCM6</accession>